<proteinExistence type="predicted"/>
<keyword evidence="5" id="KW-1185">Reference proteome</keyword>
<dbReference type="SMART" id="SM00857">
    <property type="entry name" value="Resolvase"/>
    <property type="match status" value="1"/>
</dbReference>
<gene>
    <name evidence="4" type="ORF">F6B40_03865</name>
</gene>
<organism evidence="4 5">
    <name type="scientific">Microbacterium caowuchunii</name>
    <dbReference type="NCBI Taxonomy" id="2614638"/>
    <lineage>
        <taxon>Bacteria</taxon>
        <taxon>Bacillati</taxon>
        <taxon>Actinomycetota</taxon>
        <taxon>Actinomycetes</taxon>
        <taxon>Micrococcales</taxon>
        <taxon>Microbacteriaceae</taxon>
        <taxon>Microbacterium</taxon>
    </lineage>
</organism>
<accession>A0A5N0TKD1</accession>
<evidence type="ECO:0000313" key="4">
    <source>
        <dbReference type="EMBL" id="KAA9134844.1"/>
    </source>
</evidence>
<dbReference type="InterPro" id="IPR036162">
    <property type="entry name" value="Resolvase-like_N_sf"/>
</dbReference>
<evidence type="ECO:0000256" key="1">
    <source>
        <dbReference type="SAM" id="MobiDB-lite"/>
    </source>
</evidence>
<feature type="region of interest" description="Disordered" evidence="1">
    <location>
        <begin position="134"/>
        <end position="158"/>
    </location>
</feature>
<feature type="domain" description="Recombinase" evidence="3">
    <location>
        <begin position="158"/>
        <end position="266"/>
    </location>
</feature>
<dbReference type="InterPro" id="IPR011109">
    <property type="entry name" value="DNA_bind_recombinase_dom"/>
</dbReference>
<dbReference type="GO" id="GO:0000150">
    <property type="term" value="F:DNA strand exchange activity"/>
    <property type="evidence" value="ECO:0007669"/>
    <property type="project" value="InterPro"/>
</dbReference>
<dbReference type="Pfam" id="PF07508">
    <property type="entry name" value="Recombinase"/>
    <property type="match status" value="1"/>
</dbReference>
<dbReference type="Pfam" id="PF00239">
    <property type="entry name" value="Resolvase"/>
    <property type="match status" value="1"/>
</dbReference>
<reference evidence="5" key="1">
    <citation type="submission" date="2019-09" db="EMBL/GenBank/DDBJ databases">
        <title>Mumia zhuanghuii sp. nov. isolated from the intestinal contents of plateau pika (Ochotona curzoniae) in the Qinghai-Tibet plateau of China.</title>
        <authorList>
            <person name="Tian Z."/>
        </authorList>
    </citation>
    <scope>NUCLEOTIDE SEQUENCE [LARGE SCALE GENOMIC DNA]</scope>
    <source>
        <strain evidence="5">L-033</strain>
    </source>
</reference>
<dbReference type="AlphaFoldDB" id="A0A5N0TKD1"/>
<comment type="caution">
    <text evidence="4">The sequence shown here is derived from an EMBL/GenBank/DDBJ whole genome shotgun (WGS) entry which is preliminary data.</text>
</comment>
<dbReference type="InterPro" id="IPR038109">
    <property type="entry name" value="DNA_bind_recomb_sf"/>
</dbReference>
<protein>
    <submittedName>
        <fullName evidence="4">Recombinase family protein</fullName>
    </submittedName>
</protein>
<dbReference type="PANTHER" id="PTHR30461:SF23">
    <property type="entry name" value="DNA RECOMBINASE-RELATED"/>
    <property type="match status" value="1"/>
</dbReference>
<dbReference type="EMBL" id="VYUY01000006">
    <property type="protein sequence ID" value="KAA9134844.1"/>
    <property type="molecule type" value="Genomic_DNA"/>
</dbReference>
<evidence type="ECO:0000259" key="2">
    <source>
        <dbReference type="PROSITE" id="PS51736"/>
    </source>
</evidence>
<dbReference type="PROSITE" id="PS51737">
    <property type="entry name" value="RECOMBINASE_DNA_BIND"/>
    <property type="match status" value="1"/>
</dbReference>
<evidence type="ECO:0000313" key="5">
    <source>
        <dbReference type="Proteomes" id="UP000326838"/>
    </source>
</evidence>
<feature type="compositionally biased region" description="Basic and acidic residues" evidence="1">
    <location>
        <begin position="134"/>
        <end position="148"/>
    </location>
</feature>
<sequence length="472" mass="51722">MRNGVIYGRISDDPTGKAAGVERQVDECRTLAEAASVHIVETLIDNDLSATTGKRRPSFERVLELVRAGQVDTVVIWHTDRLYRLPRDLEPIIELADDRRLRFLTVTSSEIDLNTASGRMVARILAAASAQEVEHKAERQKSASDQRAARGLPTTRPGYGYERVDGRDVVVEAEAHVIRDAARRVLASESLRAVAADLNARGVPSPGGAPWQGVTLRQMLRRPSLAGLRTHRGVTVGAFDPTLHPAILDVDTHERLLALFDDPARRRPSGGRTPKHLLSGLAECGLCAEVLGGRMHRLPPWQPKPGSKSKPVKAAYACNKCHKVRRLQAPVDELVDRVIVARLERPDAAAMFTTGDPAAAREARDAIDATDARLALAADQFADGTLTGDQLRRITEKLRARRSELEQQLTAVLPPQMPHDLVGPRARAVWDGLHIDAKRAVIRALARVIIMPAGIGRSFNPDDVRIDWHAPA</sequence>
<dbReference type="InterPro" id="IPR050639">
    <property type="entry name" value="SSR_resolvase"/>
</dbReference>
<feature type="domain" description="Resolvase/invertase-type recombinase catalytic" evidence="2">
    <location>
        <begin position="3"/>
        <end position="151"/>
    </location>
</feature>
<dbReference type="SUPFAM" id="SSF53041">
    <property type="entry name" value="Resolvase-like"/>
    <property type="match status" value="1"/>
</dbReference>
<name>A0A5N0TKD1_9MICO</name>
<dbReference type="RefSeq" id="WP_150892200.1">
    <property type="nucleotide sequence ID" value="NZ_VYUY01000006.1"/>
</dbReference>
<dbReference type="Gene3D" id="3.90.1750.20">
    <property type="entry name" value="Putative Large Serine Recombinase, Chain B, Domain 2"/>
    <property type="match status" value="1"/>
</dbReference>
<evidence type="ECO:0000259" key="3">
    <source>
        <dbReference type="PROSITE" id="PS51737"/>
    </source>
</evidence>
<dbReference type="CDD" id="cd00338">
    <property type="entry name" value="Ser_Recombinase"/>
    <property type="match status" value="1"/>
</dbReference>
<dbReference type="Gene3D" id="3.40.50.1390">
    <property type="entry name" value="Resolvase, N-terminal catalytic domain"/>
    <property type="match status" value="1"/>
</dbReference>
<dbReference type="GO" id="GO:0003677">
    <property type="term" value="F:DNA binding"/>
    <property type="evidence" value="ECO:0007669"/>
    <property type="project" value="InterPro"/>
</dbReference>
<dbReference type="PANTHER" id="PTHR30461">
    <property type="entry name" value="DNA-INVERTASE FROM LAMBDOID PROPHAGE"/>
    <property type="match status" value="1"/>
</dbReference>
<dbReference type="PROSITE" id="PS51736">
    <property type="entry name" value="RECOMBINASES_3"/>
    <property type="match status" value="1"/>
</dbReference>
<dbReference type="InterPro" id="IPR006119">
    <property type="entry name" value="Resolv_N"/>
</dbReference>
<dbReference type="Proteomes" id="UP000326838">
    <property type="component" value="Unassembled WGS sequence"/>
</dbReference>